<evidence type="ECO:0000256" key="5">
    <source>
        <dbReference type="SAM" id="MobiDB-lite"/>
    </source>
</evidence>
<proteinExistence type="predicted"/>
<evidence type="ECO:0000313" key="7">
    <source>
        <dbReference type="EMBL" id="CEM13340.1"/>
    </source>
</evidence>
<feature type="compositionally biased region" description="Acidic residues" evidence="5">
    <location>
        <begin position="1179"/>
        <end position="1189"/>
    </location>
</feature>
<dbReference type="Pfam" id="PF00271">
    <property type="entry name" value="Helicase_C"/>
    <property type="match status" value="1"/>
</dbReference>
<dbReference type="InterPro" id="IPR000330">
    <property type="entry name" value="SNF2_N"/>
</dbReference>
<reference evidence="7" key="1">
    <citation type="submission" date="2014-11" db="EMBL/GenBank/DDBJ databases">
        <authorList>
            <person name="Otto D Thomas"/>
            <person name="Naeem Raeece"/>
        </authorList>
    </citation>
    <scope>NUCLEOTIDE SEQUENCE</scope>
</reference>
<keyword evidence="4" id="KW-0067">ATP-binding</keyword>
<dbReference type="VEuPathDB" id="CryptoDB:Cvel_17192"/>
<keyword evidence="2" id="KW-0378">Hydrolase</keyword>
<dbReference type="InterPro" id="IPR038718">
    <property type="entry name" value="SNF2-like_sf"/>
</dbReference>
<dbReference type="Gene3D" id="3.40.50.300">
    <property type="entry name" value="P-loop containing nucleotide triphosphate hydrolases"/>
    <property type="match status" value="1"/>
</dbReference>
<name>A0A0G4FJJ9_9ALVE</name>
<dbReference type="GO" id="GO:0005524">
    <property type="term" value="F:ATP binding"/>
    <property type="evidence" value="ECO:0007669"/>
    <property type="project" value="UniProtKB-KW"/>
</dbReference>
<dbReference type="SMART" id="SM00490">
    <property type="entry name" value="HELICc"/>
    <property type="match status" value="1"/>
</dbReference>
<feature type="region of interest" description="Disordered" evidence="5">
    <location>
        <begin position="102"/>
        <end position="140"/>
    </location>
</feature>
<dbReference type="SUPFAM" id="SSF52540">
    <property type="entry name" value="P-loop containing nucleoside triphosphate hydrolases"/>
    <property type="match status" value="2"/>
</dbReference>
<feature type="compositionally biased region" description="Basic and acidic residues" evidence="5">
    <location>
        <begin position="932"/>
        <end position="948"/>
    </location>
</feature>
<evidence type="ECO:0000256" key="4">
    <source>
        <dbReference type="ARBA" id="ARBA00022840"/>
    </source>
</evidence>
<dbReference type="GO" id="GO:0016787">
    <property type="term" value="F:hydrolase activity"/>
    <property type="evidence" value="ECO:0007669"/>
    <property type="project" value="UniProtKB-KW"/>
</dbReference>
<dbReference type="GO" id="GO:0006281">
    <property type="term" value="P:DNA repair"/>
    <property type="evidence" value="ECO:0007669"/>
    <property type="project" value="TreeGrafter"/>
</dbReference>
<feature type="compositionally biased region" description="Low complexity" evidence="5">
    <location>
        <begin position="601"/>
        <end position="610"/>
    </location>
</feature>
<feature type="compositionally biased region" description="Basic and acidic residues" evidence="5">
    <location>
        <begin position="301"/>
        <end position="311"/>
    </location>
</feature>
<dbReference type="PANTHER" id="PTHR45626:SF17">
    <property type="entry name" value="HELICASE-LIKE TRANSCRIPTION FACTOR"/>
    <property type="match status" value="1"/>
</dbReference>
<dbReference type="InterPro" id="IPR014001">
    <property type="entry name" value="Helicase_ATP-bd"/>
</dbReference>
<feature type="compositionally biased region" description="Polar residues" evidence="5">
    <location>
        <begin position="557"/>
        <end position="568"/>
    </location>
</feature>
<feature type="compositionally biased region" description="Basic and acidic residues" evidence="5">
    <location>
        <begin position="1163"/>
        <end position="1177"/>
    </location>
</feature>
<dbReference type="InterPro" id="IPR001650">
    <property type="entry name" value="Helicase_C-like"/>
</dbReference>
<feature type="region of interest" description="Disordered" evidence="5">
    <location>
        <begin position="1106"/>
        <end position="1203"/>
    </location>
</feature>
<dbReference type="CDD" id="cd18793">
    <property type="entry name" value="SF2_C_SNF"/>
    <property type="match status" value="1"/>
</dbReference>
<dbReference type="InterPro" id="IPR027417">
    <property type="entry name" value="P-loop_NTPase"/>
</dbReference>
<feature type="compositionally biased region" description="Polar residues" evidence="5">
    <location>
        <begin position="491"/>
        <end position="523"/>
    </location>
</feature>
<keyword evidence="3" id="KW-0347">Helicase</keyword>
<feature type="compositionally biased region" description="Basic and acidic residues" evidence="5">
    <location>
        <begin position="176"/>
        <end position="196"/>
    </location>
</feature>
<feature type="compositionally biased region" description="Basic and acidic residues" evidence="5">
    <location>
        <begin position="913"/>
        <end position="922"/>
    </location>
</feature>
<feature type="compositionally biased region" description="Basic and acidic residues" evidence="5">
    <location>
        <begin position="245"/>
        <end position="256"/>
    </location>
</feature>
<dbReference type="InterPro" id="IPR049730">
    <property type="entry name" value="SNF2/RAD54-like_C"/>
</dbReference>
<dbReference type="GO" id="GO:0004386">
    <property type="term" value="F:helicase activity"/>
    <property type="evidence" value="ECO:0007669"/>
    <property type="project" value="UniProtKB-KW"/>
</dbReference>
<dbReference type="PROSITE" id="PS51194">
    <property type="entry name" value="HELICASE_CTER"/>
    <property type="match status" value="1"/>
</dbReference>
<dbReference type="Gene3D" id="3.40.50.10810">
    <property type="entry name" value="Tandem AAA-ATPase domain"/>
    <property type="match status" value="2"/>
</dbReference>
<feature type="region of interest" description="Disordered" evidence="5">
    <location>
        <begin position="37"/>
        <end position="60"/>
    </location>
</feature>
<feature type="region of interest" description="Disordered" evidence="5">
    <location>
        <begin position="1479"/>
        <end position="1503"/>
    </location>
</feature>
<keyword evidence="1" id="KW-0547">Nucleotide-binding</keyword>
<feature type="region of interest" description="Disordered" evidence="5">
    <location>
        <begin position="1428"/>
        <end position="1452"/>
    </location>
</feature>
<feature type="compositionally biased region" description="Basic and acidic residues" evidence="5">
    <location>
        <begin position="1488"/>
        <end position="1503"/>
    </location>
</feature>
<feature type="compositionally biased region" description="Low complexity" evidence="5">
    <location>
        <begin position="267"/>
        <end position="284"/>
    </location>
</feature>
<feature type="compositionally biased region" description="Acidic residues" evidence="5">
    <location>
        <begin position="1142"/>
        <end position="1155"/>
    </location>
</feature>
<evidence type="ECO:0000256" key="2">
    <source>
        <dbReference type="ARBA" id="ARBA00022801"/>
    </source>
</evidence>
<dbReference type="PANTHER" id="PTHR45626">
    <property type="entry name" value="TRANSCRIPTION TERMINATION FACTOR 2-RELATED"/>
    <property type="match status" value="1"/>
</dbReference>
<feature type="compositionally biased region" description="Low complexity" evidence="5">
    <location>
        <begin position="832"/>
        <end position="849"/>
    </location>
</feature>
<gene>
    <name evidence="7" type="ORF">Cvel_17192</name>
</gene>
<evidence type="ECO:0000256" key="1">
    <source>
        <dbReference type="ARBA" id="ARBA00022741"/>
    </source>
</evidence>
<dbReference type="EMBL" id="CDMZ01000394">
    <property type="protein sequence ID" value="CEM13340.1"/>
    <property type="molecule type" value="Genomic_DNA"/>
</dbReference>
<evidence type="ECO:0000256" key="3">
    <source>
        <dbReference type="ARBA" id="ARBA00022806"/>
    </source>
</evidence>
<dbReference type="GO" id="GO:0008094">
    <property type="term" value="F:ATP-dependent activity, acting on DNA"/>
    <property type="evidence" value="ECO:0007669"/>
    <property type="project" value="TreeGrafter"/>
</dbReference>
<dbReference type="SMART" id="SM00487">
    <property type="entry name" value="DEXDc"/>
    <property type="match status" value="1"/>
</dbReference>
<feature type="compositionally biased region" description="Basic and acidic residues" evidence="5">
    <location>
        <begin position="1437"/>
        <end position="1451"/>
    </location>
</feature>
<dbReference type="InterPro" id="IPR050628">
    <property type="entry name" value="SNF2_RAD54_helicase_TF"/>
</dbReference>
<feature type="region of interest" description="Disordered" evidence="5">
    <location>
        <begin position="1515"/>
        <end position="1539"/>
    </location>
</feature>
<sequence>MEEAGFASCRTATSSMGKYEMLFEKYNLGELLDRLLASGPPDSPGPSGSRDLSAFEGPGRPSVHFSKRLEAALTIDRQYFSDIDSVSFEEVERFAQSLSIRAAEPHPPLSPRLGPQGRTPRRTHARPESPADLQPGDGPVGFRVSVPFAGFYGDSQSLPFTQATPGPPSPNVAARRAPEERGGLGMPRKADNKEEFTPLAHRSQTPEFGAIPLGGLRGRFLNGITPSENMPEEASDGRAANPLEARLRETRGESGTREGGASPRLEAASASHSPLMSPSSLSPPKAGPESSVPGVGTPLKRLRETAMREDGVLSLGSPSLRAGGGKESLQMGGDSTQNSAFRGHPKERLEAALTQKVSPGRDLSGEETEDEEGSPRMSQQLSDALARSLGVLDESPPRLLLADSQLTQTQTQTQKEVTPALRDRQSPLSSHALDREGGPAAAAALLEEGEEGERGAGRSRPLKARQGFQVLTPFRLSPLTKSPDNNFERATASSGIKTGESTGEQQQSQRGDAPLTSHQQYTPQARRVEANETPRPLSSGPLISLEARLSALKSPEESAQITPDSPTLSPRGLSAGPTRDIAVAKSKADLAGNLSAALTLSPPVSQLPSQPLSPPSKGTPTLLTPVMKTDEGRPSAQSPGRVDASPLASPQLSNYSPRRPPKAQAGPSALPPPLLAGPRTPVPVTPDNVPQDSRSVLITPVAEAPPSASVSRCSVGSQTPLWDRPICMKDTQRGGRHRPASSADVSRGRSPLSTTTPPPNAKAKHRPKHESPFLRSSASRRALGLLDYLQPPQGAAAGSEVHSHQGRRHPPSAGSSPVQDVRETPPMGRQPLSSIRSLSRGLSLSTLRSPPESQSRQSLERQLLRSARGGSGGLKGGARGRLGSGFTSEASPVSCRVERGREARTGTPNSRVKQAEGREKPRAQKKSIRGAGSDREGGGTKESQRQERTEEEEVLDGSGLLRSPRDEQDRRGEVWNGLFPFQQHAVLWMLNKEKEGEGGNTNGKGGGRGGGGVLADDAGVCPCESACLSSCLQVLTKASLVSQWKEEARKLGPSLRVHVHAGSSHAKRPGPSQLRQFAVVITSYELLAGREMAASDARDRVALQRVLSPPPSPSWSSVQSGRVDVKREEGVDEGMVCSDLALSDEEKEEEEDDIESVSSGWGERGRGGRREKEKVVDVIEVESDEEEGNDKENDGMKANSTDASLGMNLLDRVARIAPTGKRERGGLGAVAEEGGGWIRALGRGRGREKGETEESFAGHSGVEVVKKKGRRECDTDRVAVLHAVRWSRVVFDEGHTLTRGLGRSRKWKAALSLKCDHRWLLTATPPSPVERPSEVTNALTLLYGPDGLPADGCTDFLGSRAAELKGLSSSDRGHGKMTTQLYTDITLKRSVSDVQRELRLPCVRERVLWVRLCARGRRLYESLLPGSGGGGEGRLWGSREEDEREGQKDTVGRAQQRQLLLRQCCLDFRLLPPSLSVRERAEEEEGEDGRRTEKQKEKERGSKVKAIVEDIVGHLTDTHRETGHDQREEECEREKEKEDKRPRKVLVVSEFPSFLRLVGAELQRHAGFGRLCGGRGPRLPPCPIVRIDGETSMTQRTRRVAAFQRKSGGPRVCLLASRACGQGLNLQAASAVYICEPPMRDSSRTQAIGRARRIGSFHSFVELVDVVVEDSVEEDTFQLCKAKR</sequence>
<feature type="compositionally biased region" description="Gly residues" evidence="5">
    <location>
        <begin position="869"/>
        <end position="883"/>
    </location>
</feature>
<dbReference type="GO" id="GO:0005634">
    <property type="term" value="C:nucleus"/>
    <property type="evidence" value="ECO:0007669"/>
    <property type="project" value="TreeGrafter"/>
</dbReference>
<dbReference type="Pfam" id="PF00176">
    <property type="entry name" value="SNF2-rel_dom"/>
    <property type="match status" value="1"/>
</dbReference>
<feature type="compositionally biased region" description="Pro residues" evidence="5">
    <location>
        <begin position="669"/>
        <end position="684"/>
    </location>
</feature>
<organism evidence="7">
    <name type="scientific">Chromera velia CCMP2878</name>
    <dbReference type="NCBI Taxonomy" id="1169474"/>
    <lineage>
        <taxon>Eukaryota</taxon>
        <taxon>Sar</taxon>
        <taxon>Alveolata</taxon>
        <taxon>Colpodellida</taxon>
        <taxon>Chromeraceae</taxon>
        <taxon>Chromera</taxon>
    </lineage>
</organism>
<protein>
    <recommendedName>
        <fullName evidence="6">Helicase C-terminal domain-containing protein</fullName>
    </recommendedName>
</protein>
<accession>A0A0G4FJJ9</accession>
<feature type="region of interest" description="Disordered" evidence="5">
    <location>
        <begin position="157"/>
        <end position="580"/>
    </location>
</feature>
<feature type="region of interest" description="Disordered" evidence="5">
    <location>
        <begin position="601"/>
        <end position="968"/>
    </location>
</feature>
<feature type="compositionally biased region" description="Polar residues" evidence="5">
    <location>
        <begin position="708"/>
        <end position="720"/>
    </location>
</feature>
<evidence type="ECO:0000259" key="6">
    <source>
        <dbReference type="PROSITE" id="PS51194"/>
    </source>
</evidence>
<feature type="domain" description="Helicase C-terminal" evidence="6">
    <location>
        <begin position="1523"/>
        <end position="1684"/>
    </location>
</feature>